<dbReference type="GO" id="GO:0008983">
    <property type="term" value="F:protein-glutamate O-methyltransferase activity"/>
    <property type="evidence" value="ECO:0007669"/>
    <property type="project" value="UniProtKB-EC"/>
</dbReference>
<keyword evidence="10" id="KW-1185">Reference proteome</keyword>
<dbReference type="PANTHER" id="PTHR24422">
    <property type="entry name" value="CHEMOTAXIS PROTEIN METHYLTRANSFERASE"/>
    <property type="match status" value="1"/>
</dbReference>
<evidence type="ECO:0000256" key="5">
    <source>
        <dbReference type="ARBA" id="ARBA00022691"/>
    </source>
</evidence>
<dbReference type="eggNOG" id="COG0457">
    <property type="taxonomic scope" value="Bacteria"/>
</dbReference>
<dbReference type="OrthoDB" id="9816309at2"/>
<dbReference type="Gene3D" id="3.40.50.150">
    <property type="entry name" value="Vaccinia Virus protein VP39"/>
    <property type="match status" value="1"/>
</dbReference>
<accession>H8Z4R2</accession>
<feature type="region of interest" description="Disordered" evidence="7">
    <location>
        <begin position="279"/>
        <end position="341"/>
    </location>
</feature>
<dbReference type="Pfam" id="PF01739">
    <property type="entry name" value="CheR"/>
    <property type="match status" value="1"/>
</dbReference>
<gene>
    <name evidence="9" type="ORF">Thi970DRAFT_03945</name>
</gene>
<dbReference type="PROSITE" id="PS50123">
    <property type="entry name" value="CHER"/>
    <property type="match status" value="1"/>
</dbReference>
<dbReference type="Pfam" id="PF14559">
    <property type="entry name" value="TPR_19"/>
    <property type="match status" value="1"/>
</dbReference>
<feature type="compositionally biased region" description="Pro residues" evidence="7">
    <location>
        <begin position="289"/>
        <end position="303"/>
    </location>
</feature>
<dbReference type="InterPro" id="IPR000780">
    <property type="entry name" value="CheR_MeTrfase"/>
</dbReference>
<keyword evidence="6" id="KW-0802">TPR repeat</keyword>
<sequence length="517" mass="57000">MKALELDAFKTLVREHFGLVFEQQTQSKLAGALAKRMAACELYLPRAYAARLRADAAERQALVNLLTVNETYFFREPEQLRLLIQRLIPRRLAVRADDARVRLLSAGCSSGEEVYSLIMLLTEVYGERTPELFEVMGGDIDSAILEKARAGHYGRFSFRGVSAERQTRFFLPSGSGYQVRDGILAQARFVPLNLSAPPASLGRFDCILYRNVSIYFDEPTRERVLRNLIRLLKPEGCLIIGSSETLGNDIGLLELIQEDGLFYFINRCCGESDSPVSKSAAGALVTDDFPPPRPPDPPAPQLAPPAAQRARPLAAAPASPAAPVQPAPPAPAKQAPMPLASQPPAAPWPLDPVQQLIAEQRFDEALATVGERLAQAPADADALLLSAYLLLERRQFDAAEEQVRQVLGQQPWLTDAWLLQGLINKWREQADPAVAAFKRAIYIQPDCWPAHFHLGDLYRARGDGAQTGRAWSAVARLLAAEPPPASGLRLRALEPPAKMARYLCERHLAPEREPRSS</sequence>
<dbReference type="InterPro" id="IPR036804">
    <property type="entry name" value="CheR_N_sf"/>
</dbReference>
<dbReference type="SUPFAM" id="SSF53335">
    <property type="entry name" value="S-adenosyl-L-methionine-dependent methyltransferases"/>
    <property type="match status" value="1"/>
</dbReference>
<dbReference type="GO" id="GO:0032259">
    <property type="term" value="P:methylation"/>
    <property type="evidence" value="ECO:0007669"/>
    <property type="project" value="UniProtKB-KW"/>
</dbReference>
<dbReference type="InterPro" id="IPR019734">
    <property type="entry name" value="TPR_rpt"/>
</dbReference>
<name>H8Z4R2_9GAMM</name>
<evidence type="ECO:0000256" key="1">
    <source>
        <dbReference type="ARBA" id="ARBA00001541"/>
    </source>
</evidence>
<dbReference type="InterPro" id="IPR050903">
    <property type="entry name" value="Bact_Chemotaxis_MeTrfase"/>
</dbReference>
<evidence type="ECO:0000259" key="8">
    <source>
        <dbReference type="PROSITE" id="PS50123"/>
    </source>
</evidence>
<dbReference type="Gene3D" id="1.10.155.10">
    <property type="entry name" value="Chemotaxis receptor methyltransferase CheR, N-terminal domain"/>
    <property type="match status" value="1"/>
</dbReference>
<evidence type="ECO:0000256" key="3">
    <source>
        <dbReference type="ARBA" id="ARBA00022603"/>
    </source>
</evidence>
<feature type="domain" description="CheR-type methyltransferase" evidence="8">
    <location>
        <begin position="1"/>
        <end position="246"/>
    </location>
</feature>
<dbReference type="PROSITE" id="PS50005">
    <property type="entry name" value="TPR"/>
    <property type="match status" value="1"/>
</dbReference>
<dbReference type="SUPFAM" id="SSF47757">
    <property type="entry name" value="Chemotaxis receptor methyltransferase CheR, N-terminal domain"/>
    <property type="match status" value="1"/>
</dbReference>
<reference evidence="9 10" key="2">
    <citation type="submission" date="2011-11" db="EMBL/GenBank/DDBJ databases">
        <authorList>
            <consortium name="US DOE Joint Genome Institute"/>
            <person name="Lucas S."/>
            <person name="Han J."/>
            <person name="Lapidus A."/>
            <person name="Cheng J.-F."/>
            <person name="Goodwin L."/>
            <person name="Pitluck S."/>
            <person name="Peters L."/>
            <person name="Ovchinnikova G."/>
            <person name="Zhang X."/>
            <person name="Detter J.C."/>
            <person name="Han C."/>
            <person name="Tapia R."/>
            <person name="Land M."/>
            <person name="Hauser L."/>
            <person name="Kyrpides N."/>
            <person name="Ivanova N."/>
            <person name="Pagani I."/>
            <person name="Vogl K."/>
            <person name="Liu Z."/>
            <person name="Overmann J."/>
            <person name="Frigaard N.-U."/>
            <person name="Bryant D."/>
            <person name="Woyke T."/>
        </authorList>
    </citation>
    <scope>NUCLEOTIDE SEQUENCE [LARGE SCALE GENOMIC DNA]</scope>
    <source>
        <strain evidence="9 10">970</strain>
    </source>
</reference>
<keyword evidence="5" id="KW-0949">S-adenosyl-L-methionine</keyword>
<dbReference type="eggNOG" id="COG1352">
    <property type="taxonomic scope" value="Bacteria"/>
</dbReference>
<evidence type="ECO:0000256" key="4">
    <source>
        <dbReference type="ARBA" id="ARBA00022679"/>
    </source>
</evidence>
<dbReference type="PANTHER" id="PTHR24422:SF19">
    <property type="entry name" value="CHEMOTAXIS PROTEIN METHYLTRANSFERASE"/>
    <property type="match status" value="1"/>
</dbReference>
<dbReference type="RefSeq" id="WP_009150722.1">
    <property type="nucleotide sequence ID" value="NZ_CP121471.1"/>
</dbReference>
<dbReference type="InterPro" id="IPR029063">
    <property type="entry name" value="SAM-dependent_MTases_sf"/>
</dbReference>
<feature type="compositionally biased region" description="Low complexity" evidence="7">
    <location>
        <begin position="304"/>
        <end position="322"/>
    </location>
</feature>
<dbReference type="SUPFAM" id="SSF48452">
    <property type="entry name" value="TPR-like"/>
    <property type="match status" value="1"/>
</dbReference>
<proteinExistence type="predicted"/>
<comment type="catalytic activity">
    <reaction evidence="1">
        <text>L-glutamyl-[protein] + S-adenosyl-L-methionine = [protein]-L-glutamate 5-O-methyl ester + S-adenosyl-L-homocysteine</text>
        <dbReference type="Rhea" id="RHEA:24452"/>
        <dbReference type="Rhea" id="RHEA-COMP:10208"/>
        <dbReference type="Rhea" id="RHEA-COMP:10311"/>
        <dbReference type="ChEBI" id="CHEBI:29973"/>
        <dbReference type="ChEBI" id="CHEBI:57856"/>
        <dbReference type="ChEBI" id="CHEBI:59789"/>
        <dbReference type="ChEBI" id="CHEBI:82795"/>
        <dbReference type="EC" id="2.1.1.80"/>
    </reaction>
</comment>
<keyword evidence="3 9" id="KW-0489">Methyltransferase</keyword>
<organism evidence="9 10">
    <name type="scientific">Thiorhodovibrio frisius</name>
    <dbReference type="NCBI Taxonomy" id="631362"/>
    <lineage>
        <taxon>Bacteria</taxon>
        <taxon>Pseudomonadati</taxon>
        <taxon>Pseudomonadota</taxon>
        <taxon>Gammaproteobacteria</taxon>
        <taxon>Chromatiales</taxon>
        <taxon>Chromatiaceae</taxon>
        <taxon>Thiorhodovibrio</taxon>
    </lineage>
</organism>
<dbReference type="EC" id="2.1.1.80" evidence="2"/>
<dbReference type="Gene3D" id="1.25.40.10">
    <property type="entry name" value="Tetratricopeptide repeat domain"/>
    <property type="match status" value="1"/>
</dbReference>
<dbReference type="PRINTS" id="PR00996">
    <property type="entry name" value="CHERMTFRASE"/>
</dbReference>
<evidence type="ECO:0000313" key="10">
    <source>
        <dbReference type="Proteomes" id="UP000002964"/>
    </source>
</evidence>
<reference evidence="10" key="1">
    <citation type="submission" date="2011-06" db="EMBL/GenBank/DDBJ databases">
        <authorList>
            <consortium name="US DOE Joint Genome Institute (JGI-PGF)"/>
            <person name="Lucas S."/>
            <person name="Han J."/>
            <person name="Lapidus A."/>
            <person name="Cheng J.-F."/>
            <person name="Goodwin L."/>
            <person name="Pitluck S."/>
            <person name="Peters L."/>
            <person name="Land M.L."/>
            <person name="Hauser L."/>
            <person name="Vogl K."/>
            <person name="Liu Z."/>
            <person name="Overmann J."/>
            <person name="Frigaard N.-U."/>
            <person name="Bryant D.A."/>
            <person name="Woyke T.J."/>
        </authorList>
    </citation>
    <scope>NUCLEOTIDE SEQUENCE [LARGE SCALE GENOMIC DNA]</scope>
    <source>
        <strain evidence="10">970</strain>
    </source>
</reference>
<dbReference type="SMART" id="SM00138">
    <property type="entry name" value="MeTrc"/>
    <property type="match status" value="1"/>
</dbReference>
<dbReference type="AlphaFoldDB" id="H8Z4R2"/>
<evidence type="ECO:0000256" key="7">
    <source>
        <dbReference type="SAM" id="MobiDB-lite"/>
    </source>
</evidence>
<dbReference type="Proteomes" id="UP000002964">
    <property type="component" value="Unassembled WGS sequence"/>
</dbReference>
<protein>
    <recommendedName>
        <fullName evidence="2">protein-glutamate O-methyltransferase</fullName>
        <ecNumber evidence="2">2.1.1.80</ecNumber>
    </recommendedName>
</protein>
<evidence type="ECO:0000256" key="6">
    <source>
        <dbReference type="PROSITE-ProRule" id="PRU00339"/>
    </source>
</evidence>
<feature type="repeat" description="TPR" evidence="6">
    <location>
        <begin position="414"/>
        <end position="447"/>
    </location>
</feature>
<dbReference type="InterPro" id="IPR011990">
    <property type="entry name" value="TPR-like_helical_dom_sf"/>
</dbReference>
<dbReference type="HOGENOM" id="CLU_025854_4_1_6"/>
<evidence type="ECO:0000313" key="9">
    <source>
        <dbReference type="EMBL" id="EIC20319.1"/>
    </source>
</evidence>
<dbReference type="STRING" id="631362.Thi970DRAFT_03945"/>
<keyword evidence="4" id="KW-0808">Transferase</keyword>
<evidence type="ECO:0000256" key="2">
    <source>
        <dbReference type="ARBA" id="ARBA00012534"/>
    </source>
</evidence>
<dbReference type="EMBL" id="JH603170">
    <property type="protein sequence ID" value="EIC20319.1"/>
    <property type="molecule type" value="Genomic_DNA"/>
</dbReference>
<dbReference type="InterPro" id="IPR022642">
    <property type="entry name" value="CheR_C"/>
</dbReference>